<keyword evidence="5" id="KW-0804">Transcription</keyword>
<dbReference type="InterPro" id="IPR013324">
    <property type="entry name" value="RNA_pol_sigma_r3/r4-like"/>
</dbReference>
<dbReference type="InterPro" id="IPR014284">
    <property type="entry name" value="RNA_pol_sigma-70_dom"/>
</dbReference>
<dbReference type="InterPro" id="IPR013325">
    <property type="entry name" value="RNA_pol_sigma_r2"/>
</dbReference>
<dbReference type="InterPro" id="IPR036388">
    <property type="entry name" value="WH-like_DNA-bd_sf"/>
</dbReference>
<dbReference type="Gene3D" id="1.10.1740.10">
    <property type="match status" value="1"/>
</dbReference>
<keyword evidence="8" id="KW-1185">Reference proteome</keyword>
<proteinExistence type="inferred from homology"/>
<evidence type="ECO:0000256" key="1">
    <source>
        <dbReference type="ARBA" id="ARBA00010641"/>
    </source>
</evidence>
<dbReference type="SUPFAM" id="SSF88659">
    <property type="entry name" value="Sigma3 and sigma4 domains of RNA polymerase sigma factors"/>
    <property type="match status" value="1"/>
</dbReference>
<keyword evidence="4" id="KW-0238">DNA-binding</keyword>
<dbReference type="OrthoDB" id="280689at2"/>
<dbReference type="Proteomes" id="UP000318478">
    <property type="component" value="Unassembled WGS sequence"/>
</dbReference>
<evidence type="ECO:0000256" key="5">
    <source>
        <dbReference type="ARBA" id="ARBA00023163"/>
    </source>
</evidence>
<dbReference type="InterPro" id="IPR039425">
    <property type="entry name" value="RNA_pol_sigma-70-like"/>
</dbReference>
<accession>A0A5C5YL66</accession>
<evidence type="ECO:0000256" key="4">
    <source>
        <dbReference type="ARBA" id="ARBA00023125"/>
    </source>
</evidence>
<evidence type="ECO:0000256" key="3">
    <source>
        <dbReference type="ARBA" id="ARBA00023082"/>
    </source>
</evidence>
<dbReference type="GO" id="GO:0003677">
    <property type="term" value="F:DNA binding"/>
    <property type="evidence" value="ECO:0007669"/>
    <property type="project" value="UniProtKB-KW"/>
</dbReference>
<dbReference type="PANTHER" id="PTHR43133:SF8">
    <property type="entry name" value="RNA POLYMERASE SIGMA FACTOR HI_1459-RELATED"/>
    <property type="match status" value="1"/>
</dbReference>
<keyword evidence="3" id="KW-0731">Sigma factor</keyword>
<keyword evidence="2" id="KW-0805">Transcription regulation</keyword>
<evidence type="ECO:0000256" key="2">
    <source>
        <dbReference type="ARBA" id="ARBA00023015"/>
    </source>
</evidence>
<gene>
    <name evidence="7" type="primary">carQ_2</name>
    <name evidence="7" type="ORF">Pla123a_30480</name>
</gene>
<comment type="similarity">
    <text evidence="1">Belongs to the sigma-70 factor family. ECF subfamily.</text>
</comment>
<dbReference type="EMBL" id="SJPO01000007">
    <property type="protein sequence ID" value="TWT75538.1"/>
    <property type="molecule type" value="Genomic_DNA"/>
</dbReference>
<organism evidence="7 8">
    <name type="scientific">Posidoniimonas polymericola</name>
    <dbReference type="NCBI Taxonomy" id="2528002"/>
    <lineage>
        <taxon>Bacteria</taxon>
        <taxon>Pseudomonadati</taxon>
        <taxon>Planctomycetota</taxon>
        <taxon>Planctomycetia</taxon>
        <taxon>Pirellulales</taxon>
        <taxon>Lacipirellulaceae</taxon>
        <taxon>Posidoniimonas</taxon>
    </lineage>
</organism>
<dbReference type="AlphaFoldDB" id="A0A5C5YL66"/>
<evidence type="ECO:0000259" key="6">
    <source>
        <dbReference type="Pfam" id="PF07638"/>
    </source>
</evidence>
<dbReference type="Pfam" id="PF07638">
    <property type="entry name" value="Sigma70_ECF"/>
    <property type="match status" value="1"/>
</dbReference>
<dbReference type="SUPFAM" id="SSF88946">
    <property type="entry name" value="Sigma2 domain of RNA polymerase sigma factors"/>
    <property type="match status" value="1"/>
</dbReference>
<dbReference type="GO" id="GO:0006352">
    <property type="term" value="P:DNA-templated transcription initiation"/>
    <property type="evidence" value="ECO:0007669"/>
    <property type="project" value="InterPro"/>
</dbReference>
<feature type="domain" description="RNA polymerase sigma-70 ECF-like HTH" evidence="6">
    <location>
        <begin position="18"/>
        <end position="194"/>
    </location>
</feature>
<dbReference type="Gene3D" id="1.10.10.10">
    <property type="entry name" value="Winged helix-like DNA-binding domain superfamily/Winged helix DNA-binding domain"/>
    <property type="match status" value="1"/>
</dbReference>
<comment type="caution">
    <text evidence="7">The sequence shown here is derived from an EMBL/GenBank/DDBJ whole genome shotgun (WGS) entry which is preliminary data.</text>
</comment>
<sequence length="202" mass="22920">MTTPPPISAQSSLSDRSLLRRFRSGEQDAATEIYVRYARRLQALASKQTGADLAARFDPEDVVQSVFRTFFRRASTGYYDVPAGEELWRLLLVLSLHKLRDLAGRHRAQKRDVSRTWSVQENESTSNAVSQDDQLAYSSLRMVVADLISDLPESNRQIIELRIEGHEVAEVAALSGRSKRTVERTLQQFRERLRSLIDAGDN</sequence>
<dbReference type="InterPro" id="IPR053812">
    <property type="entry name" value="HTH_Sigma70_ECF-like"/>
</dbReference>
<evidence type="ECO:0000313" key="8">
    <source>
        <dbReference type="Proteomes" id="UP000318478"/>
    </source>
</evidence>
<evidence type="ECO:0000313" key="7">
    <source>
        <dbReference type="EMBL" id="TWT75538.1"/>
    </source>
</evidence>
<reference evidence="7 8" key="1">
    <citation type="submission" date="2019-02" db="EMBL/GenBank/DDBJ databases">
        <title>Deep-cultivation of Planctomycetes and their phenomic and genomic characterization uncovers novel biology.</title>
        <authorList>
            <person name="Wiegand S."/>
            <person name="Jogler M."/>
            <person name="Boedeker C."/>
            <person name="Pinto D."/>
            <person name="Vollmers J."/>
            <person name="Rivas-Marin E."/>
            <person name="Kohn T."/>
            <person name="Peeters S.H."/>
            <person name="Heuer A."/>
            <person name="Rast P."/>
            <person name="Oberbeckmann S."/>
            <person name="Bunk B."/>
            <person name="Jeske O."/>
            <person name="Meyerdierks A."/>
            <person name="Storesund J.E."/>
            <person name="Kallscheuer N."/>
            <person name="Luecker S."/>
            <person name="Lage O.M."/>
            <person name="Pohl T."/>
            <person name="Merkel B.J."/>
            <person name="Hornburger P."/>
            <person name="Mueller R.-W."/>
            <person name="Bruemmer F."/>
            <person name="Labrenz M."/>
            <person name="Spormann A.M."/>
            <person name="Op Den Camp H."/>
            <person name="Overmann J."/>
            <person name="Amann R."/>
            <person name="Jetten M.S.M."/>
            <person name="Mascher T."/>
            <person name="Medema M.H."/>
            <person name="Devos D.P."/>
            <person name="Kaster A.-K."/>
            <person name="Ovreas L."/>
            <person name="Rohde M."/>
            <person name="Galperin M.Y."/>
            <person name="Jogler C."/>
        </authorList>
    </citation>
    <scope>NUCLEOTIDE SEQUENCE [LARGE SCALE GENOMIC DNA]</scope>
    <source>
        <strain evidence="7 8">Pla123a</strain>
    </source>
</reference>
<dbReference type="PANTHER" id="PTHR43133">
    <property type="entry name" value="RNA POLYMERASE ECF-TYPE SIGMA FACTO"/>
    <property type="match status" value="1"/>
</dbReference>
<name>A0A5C5YL66_9BACT</name>
<dbReference type="RefSeq" id="WP_146588388.1">
    <property type="nucleotide sequence ID" value="NZ_SJPO01000007.1"/>
</dbReference>
<protein>
    <submittedName>
        <fullName evidence="7">RNA polymerase sigma factor CarQ</fullName>
    </submittedName>
</protein>
<dbReference type="NCBIfam" id="TIGR02937">
    <property type="entry name" value="sigma70-ECF"/>
    <property type="match status" value="1"/>
</dbReference>
<dbReference type="GO" id="GO:0016987">
    <property type="term" value="F:sigma factor activity"/>
    <property type="evidence" value="ECO:0007669"/>
    <property type="project" value="UniProtKB-KW"/>
</dbReference>